<evidence type="ECO:0000313" key="2">
    <source>
        <dbReference type="EMBL" id="GMT35789.1"/>
    </source>
</evidence>
<organism evidence="2 3">
    <name type="scientific">Pristionchus fissidentatus</name>
    <dbReference type="NCBI Taxonomy" id="1538716"/>
    <lineage>
        <taxon>Eukaryota</taxon>
        <taxon>Metazoa</taxon>
        <taxon>Ecdysozoa</taxon>
        <taxon>Nematoda</taxon>
        <taxon>Chromadorea</taxon>
        <taxon>Rhabditida</taxon>
        <taxon>Rhabditina</taxon>
        <taxon>Diplogasteromorpha</taxon>
        <taxon>Diplogasteroidea</taxon>
        <taxon>Neodiplogasteridae</taxon>
        <taxon>Pristionchus</taxon>
    </lineage>
</organism>
<dbReference type="Proteomes" id="UP001432322">
    <property type="component" value="Unassembled WGS sequence"/>
</dbReference>
<proteinExistence type="predicted"/>
<keyword evidence="1" id="KW-1133">Transmembrane helix</keyword>
<sequence length="125" mass="13891">MQGGGGGGKEMRESNDNGDSLGRCLCIHRTLLLLLYGIVFFNGRVGIRRIIVLLSLAFQFIVVAIRRCPITRRAVVVGIRRIAKGHTNRLGLDAKLLHFIDEAKIGEGRGDFRLIGRERILILLV</sequence>
<feature type="transmembrane region" description="Helical" evidence="1">
    <location>
        <begin position="47"/>
        <end position="65"/>
    </location>
</feature>
<gene>
    <name evidence="2" type="ORF">PFISCL1PPCAC_27086</name>
</gene>
<evidence type="ECO:0000256" key="1">
    <source>
        <dbReference type="SAM" id="Phobius"/>
    </source>
</evidence>
<evidence type="ECO:0000313" key="3">
    <source>
        <dbReference type="Proteomes" id="UP001432322"/>
    </source>
</evidence>
<name>A0AAV5WYP4_9BILA</name>
<feature type="transmembrane region" description="Helical" evidence="1">
    <location>
        <begin position="21"/>
        <end position="41"/>
    </location>
</feature>
<keyword evidence="1" id="KW-0472">Membrane</keyword>
<feature type="non-terminal residue" evidence="2">
    <location>
        <position position="125"/>
    </location>
</feature>
<protein>
    <submittedName>
        <fullName evidence="2">Uncharacterized protein</fullName>
    </submittedName>
</protein>
<keyword evidence="3" id="KW-1185">Reference proteome</keyword>
<comment type="caution">
    <text evidence="2">The sequence shown here is derived from an EMBL/GenBank/DDBJ whole genome shotgun (WGS) entry which is preliminary data.</text>
</comment>
<dbReference type="EMBL" id="BTSY01000007">
    <property type="protein sequence ID" value="GMT35789.1"/>
    <property type="molecule type" value="Genomic_DNA"/>
</dbReference>
<reference evidence="2" key="1">
    <citation type="submission" date="2023-10" db="EMBL/GenBank/DDBJ databases">
        <title>Genome assembly of Pristionchus species.</title>
        <authorList>
            <person name="Yoshida K."/>
            <person name="Sommer R.J."/>
        </authorList>
    </citation>
    <scope>NUCLEOTIDE SEQUENCE</scope>
    <source>
        <strain evidence="2">RS5133</strain>
    </source>
</reference>
<dbReference type="AlphaFoldDB" id="A0AAV5WYP4"/>
<keyword evidence="1" id="KW-0812">Transmembrane</keyword>
<accession>A0AAV5WYP4</accession>